<evidence type="ECO:0000313" key="7">
    <source>
        <dbReference type="Proteomes" id="UP000614047"/>
    </source>
</evidence>
<gene>
    <name evidence="6" type="ORF">IW256_002900</name>
</gene>
<dbReference type="PANTHER" id="PTHR35005:SF1">
    <property type="entry name" value="2-AMINO-5-FORMYLAMINO-6-RIBOSYLAMINOPYRIMIDIN-4(3H)-ONE 5'-MONOPHOSPHATE DEFORMYLASE"/>
    <property type="match status" value="1"/>
</dbReference>
<keyword evidence="4" id="KW-0862">Zinc</keyword>
<evidence type="ECO:0000256" key="3">
    <source>
        <dbReference type="ARBA" id="ARBA00022801"/>
    </source>
</evidence>
<dbReference type="InterPro" id="IPR003785">
    <property type="entry name" value="Creatininase/forma_Hydrolase"/>
</dbReference>
<dbReference type="GO" id="GO:0016811">
    <property type="term" value="F:hydrolase activity, acting on carbon-nitrogen (but not peptide) bonds, in linear amides"/>
    <property type="evidence" value="ECO:0007669"/>
    <property type="project" value="TreeGrafter"/>
</dbReference>
<evidence type="ECO:0000256" key="2">
    <source>
        <dbReference type="ARBA" id="ARBA00022723"/>
    </source>
</evidence>
<protein>
    <submittedName>
        <fullName evidence="6">Creatinine amidohydrolase</fullName>
        <ecNumber evidence="6">3.5.2.10</ecNumber>
    </submittedName>
</protein>
<dbReference type="PANTHER" id="PTHR35005">
    <property type="entry name" value="3-DEHYDRO-SCYLLO-INOSOSE HYDROLASE"/>
    <property type="match status" value="1"/>
</dbReference>
<evidence type="ECO:0000256" key="4">
    <source>
        <dbReference type="ARBA" id="ARBA00022833"/>
    </source>
</evidence>
<evidence type="ECO:0000256" key="1">
    <source>
        <dbReference type="ARBA" id="ARBA00001947"/>
    </source>
</evidence>
<sequence length="244" mass="25499">MASTVRWAETGRQALADQLHDAVVLLPVGATEQHGPHLPTGTDALIADAVCEAAAAQAAPRSPRPLIVAPAIPVGASDHHLPFGGTLSLTPETLSAVLLDLARSIAVQGGRRLILVNGHGGNVGVCHAAAAAAGTRHGLAVGHVDYWRMAEAERDVPVPGHAGEFETSLVLALRPELVGNRPRRDPVPEPPAVPGVDLHTAALWRAIDGYTDRPEAADAATGRHRLDRLVTLLADRIVDIARTL</sequence>
<dbReference type="InterPro" id="IPR024087">
    <property type="entry name" value="Creatininase-like_sf"/>
</dbReference>
<keyword evidence="3 6" id="KW-0378">Hydrolase</keyword>
<accession>A0A931GJ48</accession>
<name>A0A931GJ48_9ACTN</name>
<keyword evidence="7" id="KW-1185">Reference proteome</keyword>
<proteinExistence type="inferred from homology"/>
<dbReference type="GO" id="GO:0009231">
    <property type="term" value="P:riboflavin biosynthetic process"/>
    <property type="evidence" value="ECO:0007669"/>
    <property type="project" value="TreeGrafter"/>
</dbReference>
<dbReference type="EMBL" id="JADOUA010000001">
    <property type="protein sequence ID" value="MBG6088787.1"/>
    <property type="molecule type" value="Genomic_DNA"/>
</dbReference>
<dbReference type="EC" id="3.5.2.10" evidence="6"/>
<comment type="caution">
    <text evidence="6">The sequence shown here is derived from an EMBL/GenBank/DDBJ whole genome shotgun (WGS) entry which is preliminary data.</text>
</comment>
<dbReference type="GO" id="GO:0047789">
    <property type="term" value="F:creatininase activity"/>
    <property type="evidence" value="ECO:0007669"/>
    <property type="project" value="UniProtKB-EC"/>
</dbReference>
<comment type="similarity">
    <text evidence="5">Belongs to the creatininase superfamily.</text>
</comment>
<organism evidence="6 7">
    <name type="scientific">Actinomadura viridis</name>
    <dbReference type="NCBI Taxonomy" id="58110"/>
    <lineage>
        <taxon>Bacteria</taxon>
        <taxon>Bacillati</taxon>
        <taxon>Actinomycetota</taxon>
        <taxon>Actinomycetes</taxon>
        <taxon>Streptosporangiales</taxon>
        <taxon>Thermomonosporaceae</taxon>
        <taxon>Actinomadura</taxon>
    </lineage>
</organism>
<keyword evidence="2" id="KW-0479">Metal-binding</keyword>
<dbReference type="Gene3D" id="3.40.50.10310">
    <property type="entry name" value="Creatininase"/>
    <property type="match status" value="1"/>
</dbReference>
<dbReference type="SUPFAM" id="SSF102215">
    <property type="entry name" value="Creatininase"/>
    <property type="match status" value="1"/>
</dbReference>
<dbReference type="AlphaFoldDB" id="A0A931GJ48"/>
<reference evidence="6" key="1">
    <citation type="submission" date="2020-11" db="EMBL/GenBank/DDBJ databases">
        <title>Sequencing the genomes of 1000 actinobacteria strains.</title>
        <authorList>
            <person name="Klenk H.-P."/>
        </authorList>
    </citation>
    <scope>NUCLEOTIDE SEQUENCE</scope>
    <source>
        <strain evidence="6">DSM 43175</strain>
    </source>
</reference>
<dbReference type="Proteomes" id="UP000614047">
    <property type="component" value="Unassembled WGS sequence"/>
</dbReference>
<evidence type="ECO:0000256" key="5">
    <source>
        <dbReference type="ARBA" id="ARBA00024029"/>
    </source>
</evidence>
<evidence type="ECO:0000313" key="6">
    <source>
        <dbReference type="EMBL" id="MBG6088787.1"/>
    </source>
</evidence>
<dbReference type="GO" id="GO:0046872">
    <property type="term" value="F:metal ion binding"/>
    <property type="evidence" value="ECO:0007669"/>
    <property type="project" value="UniProtKB-KW"/>
</dbReference>
<comment type="cofactor">
    <cofactor evidence="1">
        <name>Zn(2+)</name>
        <dbReference type="ChEBI" id="CHEBI:29105"/>
    </cofactor>
</comment>
<dbReference type="Pfam" id="PF02633">
    <property type="entry name" value="Creatininase"/>
    <property type="match status" value="1"/>
</dbReference>
<dbReference type="RefSeq" id="WP_197011467.1">
    <property type="nucleotide sequence ID" value="NZ_BAABES010000005.1"/>
</dbReference>